<dbReference type="Gene3D" id="4.10.740.10">
    <property type="entry name" value="Coagulation Factor IX"/>
    <property type="match status" value="1"/>
</dbReference>
<protein>
    <submittedName>
        <fullName evidence="6 7">Transmembrane gamma-carboxyglutamic acid protein 1</fullName>
    </submittedName>
</protein>
<dbReference type="Pfam" id="PF00594">
    <property type="entry name" value="Gla"/>
    <property type="match status" value="1"/>
</dbReference>
<organism evidence="5 8">
    <name type="scientific">Geotrypetes seraphini</name>
    <name type="common">Gaboon caecilian</name>
    <name type="synonym">Caecilia seraphini</name>
    <dbReference type="NCBI Taxonomy" id="260995"/>
    <lineage>
        <taxon>Eukaryota</taxon>
        <taxon>Metazoa</taxon>
        <taxon>Chordata</taxon>
        <taxon>Craniata</taxon>
        <taxon>Vertebrata</taxon>
        <taxon>Euteleostomi</taxon>
        <taxon>Amphibia</taxon>
        <taxon>Gymnophiona</taxon>
        <taxon>Geotrypetes</taxon>
    </lineage>
</organism>
<evidence type="ECO:0000313" key="5">
    <source>
        <dbReference type="Proteomes" id="UP000515159"/>
    </source>
</evidence>
<evidence type="ECO:0000256" key="3">
    <source>
        <dbReference type="SAM" id="Phobius"/>
    </source>
</evidence>
<dbReference type="GO" id="GO:0005615">
    <property type="term" value="C:extracellular space"/>
    <property type="evidence" value="ECO:0007669"/>
    <property type="project" value="TreeGrafter"/>
</dbReference>
<dbReference type="GeneID" id="117362713"/>
<keyword evidence="1" id="KW-1015">Disulfide bond</keyword>
<feature type="region of interest" description="Disordered" evidence="2">
    <location>
        <begin position="167"/>
        <end position="192"/>
    </location>
</feature>
<name>A0A6P8R5R6_GEOSA</name>
<keyword evidence="3 6" id="KW-0812">Transmembrane</keyword>
<keyword evidence="3" id="KW-0472">Membrane</keyword>
<dbReference type="PROSITE" id="PS50998">
    <property type="entry name" value="GLA_2"/>
    <property type="match status" value="1"/>
</dbReference>
<dbReference type="GO" id="GO:0005509">
    <property type="term" value="F:calcium ion binding"/>
    <property type="evidence" value="ECO:0007669"/>
    <property type="project" value="InterPro"/>
</dbReference>
<dbReference type="InterPro" id="IPR035972">
    <property type="entry name" value="GLA-like_dom_SF"/>
</dbReference>
<feature type="compositionally biased region" description="Polar residues" evidence="2">
    <location>
        <begin position="132"/>
        <end position="145"/>
    </location>
</feature>
<dbReference type="InterPro" id="IPR050442">
    <property type="entry name" value="Peptidase_S1_coag_factors"/>
</dbReference>
<dbReference type="RefSeq" id="XP_033805452.1">
    <property type="nucleotide sequence ID" value="XM_033949561.1"/>
</dbReference>
<dbReference type="KEGG" id="gsh:117362713"/>
<feature type="domain" description="Gla" evidence="4">
    <location>
        <begin position="20"/>
        <end position="66"/>
    </location>
</feature>
<dbReference type="RefSeq" id="XP_033805453.1">
    <property type="nucleotide sequence ID" value="XM_033949562.1"/>
</dbReference>
<dbReference type="Proteomes" id="UP000515159">
    <property type="component" value="Chromosome 6"/>
</dbReference>
<keyword evidence="3" id="KW-1133">Transmembrane helix</keyword>
<evidence type="ECO:0000256" key="2">
    <source>
        <dbReference type="SAM" id="MobiDB-lite"/>
    </source>
</evidence>
<dbReference type="RefSeq" id="XP_033805454.1">
    <property type="nucleotide sequence ID" value="XM_033949563.1"/>
</dbReference>
<dbReference type="PRINTS" id="PR00001">
    <property type="entry name" value="GLABLOOD"/>
</dbReference>
<evidence type="ECO:0000313" key="8">
    <source>
        <dbReference type="RefSeq" id="XP_033805454.1"/>
    </source>
</evidence>
<accession>A0A6P8R5R6</accession>
<dbReference type="SUPFAM" id="SSF57630">
    <property type="entry name" value="GLA-domain"/>
    <property type="match status" value="1"/>
</dbReference>
<dbReference type="InterPro" id="IPR017857">
    <property type="entry name" value="Coagulation_fac-like_Gla_dom"/>
</dbReference>
<evidence type="ECO:0000259" key="4">
    <source>
        <dbReference type="PROSITE" id="PS50998"/>
    </source>
</evidence>
<dbReference type="PANTHER" id="PTHR24278">
    <property type="entry name" value="COAGULATION FACTOR"/>
    <property type="match status" value="1"/>
</dbReference>
<evidence type="ECO:0000313" key="7">
    <source>
        <dbReference type="RefSeq" id="XP_033805453.1"/>
    </source>
</evidence>
<dbReference type="RefSeq" id="XP_033805455.1">
    <property type="nucleotide sequence ID" value="XM_033949564.1"/>
</dbReference>
<feature type="transmembrane region" description="Helical" evidence="3">
    <location>
        <begin position="81"/>
        <end position="106"/>
    </location>
</feature>
<dbReference type="InterPro" id="IPR000294">
    <property type="entry name" value="GLA_domain"/>
</dbReference>
<dbReference type="SMART" id="SM00069">
    <property type="entry name" value="GLA"/>
    <property type="match status" value="1"/>
</dbReference>
<keyword evidence="5" id="KW-1185">Reference proteome</keyword>
<proteinExistence type="predicted"/>
<dbReference type="FunFam" id="4.10.740.10:FF:000001">
    <property type="entry name" value="vitamin K-dependent protein S"/>
    <property type="match status" value="1"/>
</dbReference>
<dbReference type="AlphaFoldDB" id="A0A6P8R5R6"/>
<evidence type="ECO:0000313" key="9">
    <source>
        <dbReference type="RefSeq" id="XP_033805455.1"/>
    </source>
</evidence>
<dbReference type="CTD" id="5638"/>
<evidence type="ECO:0000256" key="1">
    <source>
        <dbReference type="ARBA" id="ARBA00023157"/>
    </source>
</evidence>
<feature type="region of interest" description="Disordered" evidence="2">
    <location>
        <begin position="127"/>
        <end position="146"/>
    </location>
</feature>
<sequence>MGDVFLSEDAANTVLKRHPRANSFMEEMKQGNIERECREEICSYEEAREAFENYEKTDEFWKEYTKGLQKDSDTRSTWYPFYIAFPLIVGLFVILVVILVVCKCVYRKKARSQSMYMHNGPQSAMAEAGAASENSAYPHQQSSALPSPLEELYDSSGMQVGFASYGDTRSDSVSTRLSNCDPPPSYEEATGEMGIGHNETTEHHLDPPPQYEEIGSSSIPTTVIIVPPMATTVK</sequence>
<dbReference type="PANTHER" id="PTHR24278:SF37">
    <property type="entry name" value="TRANSMEMBRANE GAMMA-CARBOXYGLUTAMIC ACID PROTEIN 1"/>
    <property type="match status" value="1"/>
</dbReference>
<gene>
    <name evidence="6 7 8 9" type="primary">PRRG1</name>
</gene>
<dbReference type="OrthoDB" id="9942362at2759"/>
<evidence type="ECO:0000313" key="6">
    <source>
        <dbReference type="RefSeq" id="XP_033805452.1"/>
    </source>
</evidence>
<dbReference type="PROSITE" id="PS00011">
    <property type="entry name" value="GLA_1"/>
    <property type="match status" value="1"/>
</dbReference>
<reference evidence="6 7" key="1">
    <citation type="submission" date="2025-04" db="UniProtKB">
        <authorList>
            <consortium name="RefSeq"/>
        </authorList>
    </citation>
    <scope>IDENTIFICATION</scope>
</reference>